<name>A0A1V0M6W4_PSEAI</name>
<accession>A0A1V0M6W4</accession>
<dbReference type="SUPFAM" id="SSF49373">
    <property type="entry name" value="Invasin/intimin cell-adhesion fragments"/>
    <property type="match status" value="1"/>
</dbReference>
<geneLocation type="plasmid" evidence="2">
    <name>pJB37</name>
</geneLocation>
<evidence type="ECO:0000256" key="1">
    <source>
        <dbReference type="SAM" id="SignalP"/>
    </source>
</evidence>
<feature type="chain" id="PRO_5010693790" description="Big-1 domain-containing protein" evidence="1">
    <location>
        <begin position="26"/>
        <end position="330"/>
    </location>
</feature>
<feature type="signal peptide" evidence="1">
    <location>
        <begin position="1"/>
        <end position="25"/>
    </location>
</feature>
<evidence type="ECO:0008006" key="3">
    <source>
        <dbReference type="Google" id="ProtNLM"/>
    </source>
</evidence>
<protein>
    <recommendedName>
        <fullName evidence="3">Big-1 domain-containing protein</fullName>
    </recommendedName>
</protein>
<sequence length="330" mass="34575">MFANLKALAVAGAFFLMSVTTTVSADSWKPIRSGSSSSGWQKVVCDRSGNGWRSCNMGLTIVIQATPGSLAALGEKATLVATVQDYDGNNAGRGVVINWTTSDGGLSAATTTTDANGQTSVVLTSSKTIGGATVSATSPAEGGTGQITVPFTDKWVSTSAMYSAWQDSGAPYSCSAWSPDASTINQGTSFTQSAVCYQNQIAYQQNREVSLVTGQVRNVGGVIPLYQTVQAARSQQAVGTKQSTPSCAWSSFTKNGVYATGWDHGVSNTGGPKQGYRLYLGQYIGEVANATDSFAYNGRIYTIGKFRQSTCLGKNCASSREEYEACSVPQ</sequence>
<dbReference type="InterPro" id="IPR008964">
    <property type="entry name" value="Invasin/intimin_cell_adhesion"/>
</dbReference>
<dbReference type="Gene3D" id="2.60.40.10">
    <property type="entry name" value="Immunoglobulins"/>
    <property type="match status" value="1"/>
</dbReference>
<proteinExistence type="predicted"/>
<reference evidence="2" key="1">
    <citation type="submission" date="2017-01" db="EMBL/GenBank/DDBJ databases">
        <title>Complete nucleotide sequence of an IncP-2 blaVIM-2-harboring megaplasmid from Pseudomonas aeruginosa.</title>
        <authorList>
            <person name="Botelho J."/>
            <person name="Grosso F."/>
            <person name="Mabrouk A."/>
            <person name="Peixe L."/>
        </authorList>
    </citation>
    <scope>NUCLEOTIDE SEQUENCE</scope>
    <source>
        <strain evidence="2">FFUP_PS_37</strain>
        <plasmid evidence="2">pJB37</plasmid>
    </source>
</reference>
<dbReference type="AlphaFoldDB" id="A0A1V0M6W4"/>
<keyword evidence="2" id="KW-0614">Plasmid</keyword>
<evidence type="ECO:0000313" key="2">
    <source>
        <dbReference type="EMBL" id="ARD70643.1"/>
    </source>
</evidence>
<keyword evidence="1" id="KW-0732">Signal</keyword>
<dbReference type="EMBL" id="KY494864">
    <property type="protein sequence ID" value="ARD70643.1"/>
    <property type="molecule type" value="Genomic_DNA"/>
</dbReference>
<organism evidence="2">
    <name type="scientific">Pseudomonas aeruginosa</name>
    <dbReference type="NCBI Taxonomy" id="287"/>
    <lineage>
        <taxon>Bacteria</taxon>
        <taxon>Pseudomonadati</taxon>
        <taxon>Pseudomonadota</taxon>
        <taxon>Gammaproteobacteria</taxon>
        <taxon>Pseudomonadales</taxon>
        <taxon>Pseudomonadaceae</taxon>
        <taxon>Pseudomonas</taxon>
    </lineage>
</organism>
<dbReference type="InterPro" id="IPR013783">
    <property type="entry name" value="Ig-like_fold"/>
</dbReference>